<keyword evidence="3" id="KW-1185">Reference proteome</keyword>
<gene>
    <name evidence="2" type="ORF">BDQ12DRAFT_678160</name>
</gene>
<evidence type="ECO:0000313" key="3">
    <source>
        <dbReference type="Proteomes" id="UP000308652"/>
    </source>
</evidence>
<sequence>MPLKRKRDQPADTASVSKAPKRDNGKSASETAAAIVANIPSSGSLPPVGTTVGSDMGRCLKDERSRYISTNNTMEHVMYQGDTEASVGTRGVWYLNCTNATAQDLPLCIHLSANTKDELLKAMDKVDELVVADMGSPVAKVDKPGDSSTMSLPHTESASQTETPLIDMGSPEAKTAKPGDFSTLIRHTESASRTESSFVTSSSYEYSKKYLNPTLIQPRCCVMWSGIRSFLHTAKFYVQEAKVIRLMSFYWPC</sequence>
<dbReference type="OrthoDB" id="397265at2759"/>
<organism evidence="2 3">
    <name type="scientific">Crucibulum laeve</name>
    <dbReference type="NCBI Taxonomy" id="68775"/>
    <lineage>
        <taxon>Eukaryota</taxon>
        <taxon>Fungi</taxon>
        <taxon>Dikarya</taxon>
        <taxon>Basidiomycota</taxon>
        <taxon>Agaricomycotina</taxon>
        <taxon>Agaricomycetes</taxon>
        <taxon>Agaricomycetidae</taxon>
        <taxon>Agaricales</taxon>
        <taxon>Agaricineae</taxon>
        <taxon>Nidulariaceae</taxon>
        <taxon>Crucibulum</taxon>
    </lineage>
</organism>
<evidence type="ECO:0000313" key="2">
    <source>
        <dbReference type="EMBL" id="TFK41543.1"/>
    </source>
</evidence>
<name>A0A5C3M9Z2_9AGAR</name>
<accession>A0A5C3M9Z2</accession>
<feature type="region of interest" description="Disordered" evidence="1">
    <location>
        <begin position="1"/>
        <end position="30"/>
    </location>
</feature>
<dbReference type="EMBL" id="ML213594">
    <property type="protein sequence ID" value="TFK41543.1"/>
    <property type="molecule type" value="Genomic_DNA"/>
</dbReference>
<proteinExistence type="predicted"/>
<feature type="region of interest" description="Disordered" evidence="1">
    <location>
        <begin position="140"/>
        <end position="178"/>
    </location>
</feature>
<feature type="compositionally biased region" description="Polar residues" evidence="1">
    <location>
        <begin position="146"/>
        <end position="163"/>
    </location>
</feature>
<dbReference type="Proteomes" id="UP000308652">
    <property type="component" value="Unassembled WGS sequence"/>
</dbReference>
<dbReference type="AlphaFoldDB" id="A0A5C3M9Z2"/>
<protein>
    <submittedName>
        <fullName evidence="2">Uncharacterized protein</fullName>
    </submittedName>
</protein>
<reference evidence="2 3" key="1">
    <citation type="journal article" date="2019" name="Nat. Ecol. Evol.">
        <title>Megaphylogeny resolves global patterns of mushroom evolution.</title>
        <authorList>
            <person name="Varga T."/>
            <person name="Krizsan K."/>
            <person name="Foldi C."/>
            <person name="Dima B."/>
            <person name="Sanchez-Garcia M."/>
            <person name="Sanchez-Ramirez S."/>
            <person name="Szollosi G.J."/>
            <person name="Szarkandi J.G."/>
            <person name="Papp V."/>
            <person name="Albert L."/>
            <person name="Andreopoulos W."/>
            <person name="Angelini C."/>
            <person name="Antonin V."/>
            <person name="Barry K.W."/>
            <person name="Bougher N.L."/>
            <person name="Buchanan P."/>
            <person name="Buyck B."/>
            <person name="Bense V."/>
            <person name="Catcheside P."/>
            <person name="Chovatia M."/>
            <person name="Cooper J."/>
            <person name="Damon W."/>
            <person name="Desjardin D."/>
            <person name="Finy P."/>
            <person name="Geml J."/>
            <person name="Haridas S."/>
            <person name="Hughes K."/>
            <person name="Justo A."/>
            <person name="Karasinski D."/>
            <person name="Kautmanova I."/>
            <person name="Kiss B."/>
            <person name="Kocsube S."/>
            <person name="Kotiranta H."/>
            <person name="LaButti K.M."/>
            <person name="Lechner B.E."/>
            <person name="Liimatainen K."/>
            <person name="Lipzen A."/>
            <person name="Lukacs Z."/>
            <person name="Mihaltcheva S."/>
            <person name="Morgado L.N."/>
            <person name="Niskanen T."/>
            <person name="Noordeloos M.E."/>
            <person name="Ohm R.A."/>
            <person name="Ortiz-Santana B."/>
            <person name="Ovrebo C."/>
            <person name="Racz N."/>
            <person name="Riley R."/>
            <person name="Savchenko A."/>
            <person name="Shiryaev A."/>
            <person name="Soop K."/>
            <person name="Spirin V."/>
            <person name="Szebenyi C."/>
            <person name="Tomsovsky M."/>
            <person name="Tulloss R.E."/>
            <person name="Uehling J."/>
            <person name="Grigoriev I.V."/>
            <person name="Vagvolgyi C."/>
            <person name="Papp T."/>
            <person name="Martin F.M."/>
            <person name="Miettinen O."/>
            <person name="Hibbett D.S."/>
            <person name="Nagy L.G."/>
        </authorList>
    </citation>
    <scope>NUCLEOTIDE SEQUENCE [LARGE SCALE GENOMIC DNA]</scope>
    <source>
        <strain evidence="2 3">CBS 166.37</strain>
    </source>
</reference>
<evidence type="ECO:0000256" key="1">
    <source>
        <dbReference type="SAM" id="MobiDB-lite"/>
    </source>
</evidence>